<proteinExistence type="predicted"/>
<protein>
    <submittedName>
        <fullName evidence="1">Uncharacterized protein</fullName>
    </submittedName>
</protein>
<evidence type="ECO:0000313" key="1">
    <source>
        <dbReference type="EMBL" id="QJW94664.1"/>
    </source>
</evidence>
<dbReference type="EMBL" id="CP053452">
    <property type="protein sequence ID" value="QJW94664.1"/>
    <property type="molecule type" value="Genomic_DNA"/>
</dbReference>
<gene>
    <name evidence="1" type="ORF">FTUN_2186</name>
</gene>
<reference evidence="2" key="1">
    <citation type="submission" date="2020-05" db="EMBL/GenBank/DDBJ databases">
        <title>Frigoriglobus tundricola gen. nov., sp. nov., a psychrotolerant cellulolytic planctomycete of the family Gemmataceae with two divergent copies of 16S rRNA gene.</title>
        <authorList>
            <person name="Kulichevskaya I.S."/>
            <person name="Ivanova A.A."/>
            <person name="Naumoff D.G."/>
            <person name="Beletsky A.V."/>
            <person name="Rijpstra W.I.C."/>
            <person name="Sinninghe Damste J.S."/>
            <person name="Mardanov A.V."/>
            <person name="Ravin N.V."/>
            <person name="Dedysh S.N."/>
        </authorList>
    </citation>
    <scope>NUCLEOTIDE SEQUENCE [LARGE SCALE GENOMIC DNA]</scope>
    <source>
        <strain evidence="2">PL17</strain>
    </source>
</reference>
<organism evidence="1 2">
    <name type="scientific">Frigoriglobus tundricola</name>
    <dbReference type="NCBI Taxonomy" id="2774151"/>
    <lineage>
        <taxon>Bacteria</taxon>
        <taxon>Pseudomonadati</taxon>
        <taxon>Planctomycetota</taxon>
        <taxon>Planctomycetia</taxon>
        <taxon>Gemmatales</taxon>
        <taxon>Gemmataceae</taxon>
        <taxon>Frigoriglobus</taxon>
    </lineage>
</organism>
<sequence>MMETHELAFSMVITPTRTFAVNTIRLGVSQKSNNRRRR</sequence>
<dbReference type="Proteomes" id="UP000503447">
    <property type="component" value="Chromosome"/>
</dbReference>
<dbReference type="AlphaFoldDB" id="A0A6M5YM48"/>
<keyword evidence="2" id="KW-1185">Reference proteome</keyword>
<evidence type="ECO:0000313" key="2">
    <source>
        <dbReference type="Proteomes" id="UP000503447"/>
    </source>
</evidence>
<dbReference type="KEGG" id="ftj:FTUN_2186"/>
<accession>A0A6M5YM48</accession>
<name>A0A6M5YM48_9BACT</name>